<dbReference type="FunFam" id="1.10.10.60:FF:000061">
    <property type="entry name" value="Trihelix transcription factor GT-2"/>
    <property type="match status" value="1"/>
</dbReference>
<evidence type="ECO:0000259" key="9">
    <source>
        <dbReference type="PROSITE" id="PS50090"/>
    </source>
</evidence>
<dbReference type="CDD" id="cd12203">
    <property type="entry name" value="GT1"/>
    <property type="match status" value="2"/>
</dbReference>
<reference evidence="10" key="1">
    <citation type="submission" date="2015-02" db="EMBL/GenBank/DDBJ databases">
        <title>A transcriptome of Wollemia nobilis - a relic of Gondwana.</title>
        <authorList>
            <person name="Chia J.Y."/>
            <person name="Leong Y.S."/>
            <person name="Abdul Karim S."/>
            <person name="Wan Azmi N."/>
            <person name="Hercus R."/>
            <person name="Croft L."/>
        </authorList>
    </citation>
    <scope>NUCLEOTIDE SEQUENCE</scope>
    <source>
        <strain evidence="10">MaeBrown</strain>
        <tissue evidence="10">Leaf</tissue>
    </source>
</reference>
<evidence type="ECO:0000256" key="7">
    <source>
        <dbReference type="SAM" id="Coils"/>
    </source>
</evidence>
<organism evidence="10">
    <name type="scientific">Wollemia nobilis</name>
    <dbReference type="NCBI Taxonomy" id="56998"/>
    <lineage>
        <taxon>Eukaryota</taxon>
        <taxon>Viridiplantae</taxon>
        <taxon>Streptophyta</taxon>
        <taxon>Embryophyta</taxon>
        <taxon>Tracheophyta</taxon>
        <taxon>Spermatophyta</taxon>
        <taxon>Pinopsida</taxon>
        <taxon>Pinidae</taxon>
        <taxon>Conifers II</taxon>
        <taxon>Araucariales</taxon>
        <taxon>Araucariaceae</taxon>
        <taxon>Wollemia</taxon>
    </lineage>
</organism>
<keyword evidence="2" id="KW-0677">Repeat</keyword>
<evidence type="ECO:0000256" key="8">
    <source>
        <dbReference type="SAM" id="MobiDB-lite"/>
    </source>
</evidence>
<accession>A0A0C9S654</accession>
<dbReference type="InterPro" id="IPR001005">
    <property type="entry name" value="SANT/Myb"/>
</dbReference>
<evidence type="ECO:0000313" key="10">
    <source>
        <dbReference type="EMBL" id="JAG86418.1"/>
    </source>
</evidence>
<keyword evidence="5" id="KW-0804">Transcription</keyword>
<evidence type="ECO:0000256" key="5">
    <source>
        <dbReference type="ARBA" id="ARBA00023163"/>
    </source>
</evidence>
<keyword evidence="3" id="KW-0805">Transcription regulation</keyword>
<dbReference type="SMART" id="SM00717">
    <property type="entry name" value="SANT"/>
    <property type="match status" value="2"/>
</dbReference>
<keyword evidence="7" id="KW-0175">Coiled coil</keyword>
<evidence type="ECO:0000256" key="1">
    <source>
        <dbReference type="ARBA" id="ARBA00004123"/>
    </source>
</evidence>
<dbReference type="AlphaFoldDB" id="A0A0C9S654"/>
<dbReference type="GO" id="GO:0005634">
    <property type="term" value="C:nucleus"/>
    <property type="evidence" value="ECO:0007669"/>
    <property type="project" value="UniProtKB-SubCell"/>
</dbReference>
<dbReference type="Pfam" id="PF13837">
    <property type="entry name" value="Myb_DNA-bind_4"/>
    <property type="match status" value="2"/>
</dbReference>
<evidence type="ECO:0000256" key="3">
    <source>
        <dbReference type="ARBA" id="ARBA00023015"/>
    </source>
</evidence>
<protein>
    <submittedName>
        <fullName evidence="10">TSA: Wollemia nobilis Ref_Wollemi_Transcript_15511_2082 transcribed RNA sequence</fullName>
    </submittedName>
</protein>
<feature type="region of interest" description="Disordered" evidence="8">
    <location>
        <begin position="364"/>
        <end position="385"/>
    </location>
</feature>
<keyword evidence="6" id="KW-0539">Nucleus</keyword>
<dbReference type="PANTHER" id="PTHR21654">
    <property type="entry name" value="FI21293P1"/>
    <property type="match status" value="1"/>
</dbReference>
<comment type="subcellular location">
    <subcellularLocation>
        <location evidence="1">Nucleus</location>
    </subcellularLocation>
</comment>
<feature type="region of interest" description="Disordered" evidence="8">
    <location>
        <begin position="80"/>
        <end position="118"/>
    </location>
</feature>
<name>A0A0C9S654_9CONI</name>
<feature type="domain" description="Myb-like" evidence="9">
    <location>
        <begin position="381"/>
        <end position="445"/>
    </location>
</feature>
<dbReference type="GO" id="GO:0003677">
    <property type="term" value="F:DNA binding"/>
    <property type="evidence" value="ECO:0007669"/>
    <property type="project" value="UniProtKB-KW"/>
</dbReference>
<feature type="compositionally biased region" description="Acidic residues" evidence="8">
    <location>
        <begin position="97"/>
        <end position="107"/>
    </location>
</feature>
<evidence type="ECO:0000256" key="6">
    <source>
        <dbReference type="ARBA" id="ARBA00023242"/>
    </source>
</evidence>
<keyword evidence="4" id="KW-0238">DNA-binding</keyword>
<dbReference type="PROSITE" id="PS50090">
    <property type="entry name" value="MYB_LIKE"/>
    <property type="match status" value="2"/>
</dbReference>
<feature type="compositionally biased region" description="Basic and acidic residues" evidence="8">
    <location>
        <begin position="108"/>
        <end position="118"/>
    </location>
</feature>
<dbReference type="EMBL" id="GCHU01015425">
    <property type="protein sequence ID" value="JAG86418.1"/>
    <property type="molecule type" value="Transcribed_RNA"/>
</dbReference>
<evidence type="ECO:0000256" key="2">
    <source>
        <dbReference type="ARBA" id="ARBA00022737"/>
    </source>
</evidence>
<feature type="coiled-coil region" evidence="7">
    <location>
        <begin position="308"/>
        <end position="338"/>
    </location>
</feature>
<dbReference type="InterPro" id="IPR044822">
    <property type="entry name" value="Myb_DNA-bind_4"/>
</dbReference>
<sequence length="510" mass="57740">MCSSEMETELGKVAAFSLCDVVPPAMTGSVRCGSQMPSFSAGVSFPASSSPPQLVPAPLVVSPPRNFSYSDLQLVVTSNPPPAHARVLSNGNLGGDGDVDGDGDGEEEEKKRERDRDLQLQHLHKKRSKNWSRVETLKLIKTRAELDSRFARSGRKSELWDEIAEALQKGQFARDAQQCRDKWEKLMASFKDVRDGVKDREDNPYYDELYPLLSDKSMRKIKDRDYKDLVRQKEAADRREQVVMGVGNEEIEGNMSMFNSLDDEGDEVLEMSCSSRKRKRGAKYVSGADIGAVKALLETVISQQERFFKELLETIERNEQAREQARQEREEKWRAEERAHRHIMNNAMILLTQKVLGDRGISISQPPADGIPAAPERQCQGTKKRSKNWKRGEVLHLIKLRGEMEGRFANSTRRAVLWEELAEALDSQGIKRDGKQCREKWDKLMAAYKDVIDGKREEGDLPYFSELKSIIGGKPDDGYRFHTESDEFKDKVDCIHNMPESVSEGPLISG</sequence>
<evidence type="ECO:0000256" key="4">
    <source>
        <dbReference type="ARBA" id="ARBA00023125"/>
    </source>
</evidence>
<dbReference type="Gene3D" id="1.10.10.60">
    <property type="entry name" value="Homeodomain-like"/>
    <property type="match status" value="2"/>
</dbReference>
<proteinExistence type="predicted"/>
<dbReference type="PANTHER" id="PTHR21654:SF84">
    <property type="entry name" value="SI:DKEY-66I24.7"/>
    <property type="match status" value="1"/>
</dbReference>
<feature type="domain" description="Myb-like" evidence="9">
    <location>
        <begin position="123"/>
        <end position="187"/>
    </location>
</feature>
<dbReference type="GO" id="GO:0006355">
    <property type="term" value="P:regulation of DNA-templated transcription"/>
    <property type="evidence" value="ECO:0007669"/>
    <property type="project" value="UniProtKB-ARBA"/>
</dbReference>